<organism evidence="2 3">
    <name type="scientific">Emticicia agri</name>
    <dbReference type="NCBI Taxonomy" id="2492393"/>
    <lineage>
        <taxon>Bacteria</taxon>
        <taxon>Pseudomonadati</taxon>
        <taxon>Bacteroidota</taxon>
        <taxon>Cytophagia</taxon>
        <taxon>Cytophagales</taxon>
        <taxon>Leadbetterellaceae</taxon>
        <taxon>Emticicia</taxon>
    </lineage>
</organism>
<accession>A0A4Q5M0C8</accession>
<reference evidence="2 3" key="1">
    <citation type="submission" date="2019-02" db="EMBL/GenBank/DDBJ databases">
        <title>Bacterial novel species Emticicia sp. 17J42-9 isolated from soil.</title>
        <authorList>
            <person name="Jung H.-Y."/>
        </authorList>
    </citation>
    <scope>NUCLEOTIDE SEQUENCE [LARGE SCALE GENOMIC DNA]</scope>
    <source>
        <strain evidence="2 3">17J42-9</strain>
    </source>
</reference>
<keyword evidence="3" id="KW-1185">Reference proteome</keyword>
<name>A0A4Q5M0C8_9BACT</name>
<keyword evidence="1" id="KW-0732">Signal</keyword>
<feature type="chain" id="PRO_5020996278" evidence="1">
    <location>
        <begin position="21"/>
        <end position="163"/>
    </location>
</feature>
<sequence>MKKTVLLLSFLFSITSLVFAQKASPHVTAESKNVKVTYGQPSKKGRVIFGGLEKFGTVWRTGADEATEITFAKDVKFGGKAVKAGTYTLFSKLGEKEWTIILNSELKQWGAYGYEKIKDKNVAEVTVPVKTLSTPVEKLTITTDDKVLTIAWDTTQVSVPMEF</sequence>
<dbReference type="Proteomes" id="UP000293162">
    <property type="component" value="Unassembled WGS sequence"/>
</dbReference>
<dbReference type="RefSeq" id="WP_130021001.1">
    <property type="nucleotide sequence ID" value="NZ_SEWF01000013.1"/>
</dbReference>
<dbReference type="Pfam" id="PF11138">
    <property type="entry name" value="DUF2911"/>
    <property type="match status" value="1"/>
</dbReference>
<evidence type="ECO:0000313" key="3">
    <source>
        <dbReference type="Proteomes" id="UP000293162"/>
    </source>
</evidence>
<dbReference type="OrthoDB" id="195456at2"/>
<feature type="signal peptide" evidence="1">
    <location>
        <begin position="1"/>
        <end position="20"/>
    </location>
</feature>
<proteinExistence type="predicted"/>
<evidence type="ECO:0000256" key="1">
    <source>
        <dbReference type="SAM" id="SignalP"/>
    </source>
</evidence>
<dbReference type="AlphaFoldDB" id="A0A4Q5M0C8"/>
<evidence type="ECO:0000313" key="2">
    <source>
        <dbReference type="EMBL" id="RYU95608.1"/>
    </source>
</evidence>
<gene>
    <name evidence="2" type="ORF">EWM59_10880</name>
</gene>
<dbReference type="InterPro" id="IPR021314">
    <property type="entry name" value="DUF2911"/>
</dbReference>
<dbReference type="EMBL" id="SEWF01000013">
    <property type="protein sequence ID" value="RYU95608.1"/>
    <property type="molecule type" value="Genomic_DNA"/>
</dbReference>
<comment type="caution">
    <text evidence="2">The sequence shown here is derived from an EMBL/GenBank/DDBJ whole genome shotgun (WGS) entry which is preliminary data.</text>
</comment>
<protein>
    <submittedName>
        <fullName evidence="2">DUF2911 domain-containing protein</fullName>
    </submittedName>
</protein>